<feature type="domain" description="LiaF transmembrane" evidence="2">
    <location>
        <begin position="8"/>
        <end position="104"/>
    </location>
</feature>
<proteinExistence type="predicted"/>
<keyword evidence="1" id="KW-1133">Transmembrane helix</keyword>
<feature type="transmembrane region" description="Helical" evidence="1">
    <location>
        <begin position="82"/>
        <end position="100"/>
    </location>
</feature>
<gene>
    <name evidence="3" type="ORF">VC81_05150</name>
</gene>
<organism evidence="3 4">
    <name type="scientific">Levilactobacillus spicheri</name>
    <dbReference type="NCBI Taxonomy" id="216463"/>
    <lineage>
        <taxon>Bacteria</taxon>
        <taxon>Bacillati</taxon>
        <taxon>Bacillota</taxon>
        <taxon>Bacilli</taxon>
        <taxon>Lactobacillales</taxon>
        <taxon>Lactobacillaceae</taxon>
        <taxon>Levilactobacillus</taxon>
    </lineage>
</organism>
<feature type="transmembrane region" description="Helical" evidence="1">
    <location>
        <begin position="33"/>
        <end position="52"/>
    </location>
</feature>
<dbReference type="EMBL" id="JZCR01000011">
    <property type="protein sequence ID" value="KJW13126.1"/>
    <property type="molecule type" value="Genomic_DNA"/>
</dbReference>
<dbReference type="STRING" id="216463.VC81_05150"/>
<keyword evidence="1" id="KW-0812">Transmembrane</keyword>
<dbReference type="Pfam" id="PF22570">
    <property type="entry name" value="LiaF-TM"/>
    <property type="match status" value="1"/>
</dbReference>
<evidence type="ECO:0000313" key="4">
    <source>
        <dbReference type="Proteomes" id="UP000033491"/>
    </source>
</evidence>
<protein>
    <recommendedName>
        <fullName evidence="2">LiaF transmembrane domain-containing protein</fullName>
    </recommendedName>
</protein>
<reference evidence="3 4" key="1">
    <citation type="submission" date="2015-03" db="EMBL/GenBank/DDBJ databases">
        <authorList>
            <person name="Zheng J."/>
            <person name="Ganezle M."/>
        </authorList>
    </citation>
    <scope>NUCLEOTIDE SEQUENCE [LARGE SCALE GENOMIC DNA]</scope>
    <source>
        <strain evidence="3 4">LP38</strain>
    </source>
</reference>
<keyword evidence="1" id="KW-0472">Membrane</keyword>
<dbReference type="Proteomes" id="UP000033491">
    <property type="component" value="Unassembled WGS sequence"/>
</dbReference>
<accession>A0A0F3RT09</accession>
<dbReference type="OrthoDB" id="2249781at2"/>
<sequence>MRLQRNWFWGTFFLVGAVLLVVGQLGLLPVRFGFWQLLVGIFLVAMLVYNLAHRSIGGSVFSLAFLAIVFAKPLGITALVPWTILGAALFLTIGLSLLVSPRHFFRYETHTTFHHGDAAERVDRMTTDESQVGVNVNMGNSIRYLQSQDFQRADINVRMGNAKLYFDEVQVAPTGAVINLNVSLGGVELYFPRTWNVKLNVDPILGGVEVKGAPVASAGPTVVVQGHVSLSGVTVVYA</sequence>
<evidence type="ECO:0000256" key="1">
    <source>
        <dbReference type="SAM" id="Phobius"/>
    </source>
</evidence>
<dbReference type="RefSeq" id="WP_045807074.1">
    <property type="nucleotide sequence ID" value="NZ_JZCR01000011.1"/>
</dbReference>
<dbReference type="PATRIC" id="fig|216463.3.peg.135"/>
<comment type="caution">
    <text evidence="3">The sequence shown here is derived from an EMBL/GenBank/DDBJ whole genome shotgun (WGS) entry which is preliminary data.</text>
</comment>
<dbReference type="AlphaFoldDB" id="A0A0F3RT09"/>
<dbReference type="InterPro" id="IPR054331">
    <property type="entry name" value="LiaF_TM"/>
</dbReference>
<feature type="transmembrane region" description="Helical" evidence="1">
    <location>
        <begin position="59"/>
        <end position="76"/>
    </location>
</feature>
<evidence type="ECO:0000259" key="2">
    <source>
        <dbReference type="Pfam" id="PF22570"/>
    </source>
</evidence>
<feature type="transmembrane region" description="Helical" evidence="1">
    <location>
        <begin position="7"/>
        <end position="27"/>
    </location>
</feature>
<evidence type="ECO:0000313" key="3">
    <source>
        <dbReference type="EMBL" id="KJW13126.1"/>
    </source>
</evidence>
<name>A0A0F3RT09_9LACO</name>